<proteinExistence type="predicted"/>
<dbReference type="Pfam" id="PF16153">
    <property type="entry name" value="DUF4861"/>
    <property type="match status" value="1"/>
</dbReference>
<evidence type="ECO:0000313" key="2">
    <source>
        <dbReference type="EMBL" id="MDC2890954.1"/>
    </source>
</evidence>
<name>A0ABT5FID0_9GAMM</name>
<dbReference type="EMBL" id="JAQOMS010000002">
    <property type="protein sequence ID" value="MDC2890954.1"/>
    <property type="molecule type" value="Genomic_DNA"/>
</dbReference>
<accession>A0ABT5FID0</accession>
<reference evidence="2 3" key="1">
    <citation type="submission" date="2023-01" db="EMBL/GenBank/DDBJ databases">
        <title>Psychrosphaera sp. nov., isolated from marine algae.</title>
        <authorList>
            <person name="Bayburt H."/>
            <person name="Choi B.J."/>
            <person name="Kim J.M."/>
            <person name="Choi D.G."/>
            <person name="Jeon C.O."/>
        </authorList>
    </citation>
    <scope>NUCLEOTIDE SEQUENCE [LARGE SCALE GENOMIC DNA]</scope>
    <source>
        <strain evidence="2 3">G1-22</strain>
    </source>
</reference>
<gene>
    <name evidence="2" type="ORF">PN838_22260</name>
</gene>
<dbReference type="InterPro" id="IPR032342">
    <property type="entry name" value="DUF4861"/>
</dbReference>
<dbReference type="RefSeq" id="WP_272182009.1">
    <property type="nucleotide sequence ID" value="NZ_JAQOMS010000002.1"/>
</dbReference>
<protein>
    <submittedName>
        <fullName evidence="2">DUF4861 family protein</fullName>
    </submittedName>
</protein>
<organism evidence="2 3">
    <name type="scientific">Psychrosphaera algicola</name>
    <dbReference type="NCBI Taxonomy" id="3023714"/>
    <lineage>
        <taxon>Bacteria</taxon>
        <taxon>Pseudomonadati</taxon>
        <taxon>Pseudomonadota</taxon>
        <taxon>Gammaproteobacteria</taxon>
        <taxon>Alteromonadales</taxon>
        <taxon>Pseudoalteromonadaceae</taxon>
        <taxon>Psychrosphaera</taxon>
    </lineage>
</organism>
<evidence type="ECO:0000313" key="3">
    <source>
        <dbReference type="Proteomes" id="UP001528411"/>
    </source>
</evidence>
<comment type="caution">
    <text evidence="2">The sequence shown here is derived from an EMBL/GenBank/DDBJ whole genome shotgun (WGS) entry which is preliminary data.</text>
</comment>
<feature type="compositionally biased region" description="Basic and acidic residues" evidence="1">
    <location>
        <begin position="1"/>
        <end position="11"/>
    </location>
</feature>
<dbReference type="Proteomes" id="UP001528411">
    <property type="component" value="Unassembled WGS sequence"/>
</dbReference>
<keyword evidence="3" id="KW-1185">Reference proteome</keyword>
<sequence>MENSEKHDDSKVATAEVHNPSTFDRPDESIYFSYYDLGLPVKFNKAMVFKRNDQVLNTQAIDSDFDGSLDGVVVLTSMASRETFQLDAFVTSNPHITAQNKRTQAEISQKEGANGSLILVIQIVNTKNTLVVILSMWIR</sequence>
<evidence type="ECO:0000256" key="1">
    <source>
        <dbReference type="SAM" id="MobiDB-lite"/>
    </source>
</evidence>
<feature type="region of interest" description="Disordered" evidence="1">
    <location>
        <begin position="1"/>
        <end position="20"/>
    </location>
</feature>